<reference evidence="2" key="1">
    <citation type="journal article" date="2020" name="Ecol. Evol.">
        <title>Genome structure and content of the rice root-knot nematode (Meloidogyne graminicola).</title>
        <authorList>
            <person name="Phan N.T."/>
            <person name="Danchin E.G.J."/>
            <person name="Klopp C."/>
            <person name="Perfus-Barbeoch L."/>
            <person name="Kozlowski D.K."/>
            <person name="Koutsovoulos G.D."/>
            <person name="Lopez-Roques C."/>
            <person name="Bouchez O."/>
            <person name="Zahm M."/>
            <person name="Besnard G."/>
            <person name="Bellafiore S."/>
        </authorList>
    </citation>
    <scope>NUCLEOTIDE SEQUENCE</scope>
    <source>
        <strain evidence="2">VN-18</strain>
    </source>
</reference>
<name>A0A8S9ZXM2_9BILA</name>
<dbReference type="Proteomes" id="UP000605970">
    <property type="component" value="Unassembled WGS sequence"/>
</dbReference>
<dbReference type="EMBL" id="JABEBT010000012">
    <property type="protein sequence ID" value="KAF7638357.1"/>
    <property type="molecule type" value="Genomic_DNA"/>
</dbReference>
<feature type="compositionally biased region" description="Basic and acidic residues" evidence="1">
    <location>
        <begin position="96"/>
        <end position="107"/>
    </location>
</feature>
<sequence length="197" mass="22582">MEERIREICDKSLFKESIFSPVNLEHLIAADSNLLFMVKASSKELRKKTKVHEVCDFKLPVNVLPDREGRTEIMAPLQRKKCEQQEFQRAHQSFQESRRGIGDRGGGDCRVGSARGGGRGGYQEGGECYQTYANFRGGKRGCNGRERDMPVPKTPDHYWDIDYPTLSEQLERGYLTVATSPLFKKHCSHPRRNIFKE</sequence>
<proteinExistence type="predicted"/>
<keyword evidence="3" id="KW-1185">Reference proteome</keyword>
<evidence type="ECO:0000256" key="1">
    <source>
        <dbReference type="SAM" id="MobiDB-lite"/>
    </source>
</evidence>
<dbReference type="AlphaFoldDB" id="A0A8S9ZXM2"/>
<gene>
    <name evidence="2" type="ORF">Mgra_00002039</name>
</gene>
<evidence type="ECO:0000313" key="2">
    <source>
        <dbReference type="EMBL" id="KAF7638357.1"/>
    </source>
</evidence>
<dbReference type="OrthoDB" id="5801062at2759"/>
<feature type="region of interest" description="Disordered" evidence="1">
    <location>
        <begin position="93"/>
        <end position="120"/>
    </location>
</feature>
<comment type="caution">
    <text evidence="2">The sequence shown here is derived from an EMBL/GenBank/DDBJ whole genome shotgun (WGS) entry which is preliminary data.</text>
</comment>
<protein>
    <submittedName>
        <fullName evidence="2">Uncharacterized protein</fullName>
    </submittedName>
</protein>
<organism evidence="2 3">
    <name type="scientific">Meloidogyne graminicola</name>
    <dbReference type="NCBI Taxonomy" id="189291"/>
    <lineage>
        <taxon>Eukaryota</taxon>
        <taxon>Metazoa</taxon>
        <taxon>Ecdysozoa</taxon>
        <taxon>Nematoda</taxon>
        <taxon>Chromadorea</taxon>
        <taxon>Rhabditida</taxon>
        <taxon>Tylenchina</taxon>
        <taxon>Tylenchomorpha</taxon>
        <taxon>Tylenchoidea</taxon>
        <taxon>Meloidogynidae</taxon>
        <taxon>Meloidogyninae</taxon>
        <taxon>Meloidogyne</taxon>
    </lineage>
</organism>
<accession>A0A8S9ZXM2</accession>
<evidence type="ECO:0000313" key="3">
    <source>
        <dbReference type="Proteomes" id="UP000605970"/>
    </source>
</evidence>